<dbReference type="AlphaFoldDB" id="A0AAD3YEF7"/>
<dbReference type="EMBL" id="BTCM01000007">
    <property type="protein sequence ID" value="GMK59108.1"/>
    <property type="molecule type" value="Genomic_DNA"/>
</dbReference>
<reference evidence="6" key="1">
    <citation type="journal article" date="2023" name="BMC Genomics">
        <title>Chromosome-level genome assemblies of Cutaneotrichosporon spp. (Trichosporonales, Basidiomycota) reveal imbalanced evolution between nucleotide sequences and chromosome synteny.</title>
        <authorList>
            <person name="Kobayashi Y."/>
            <person name="Kayamori A."/>
            <person name="Aoki K."/>
            <person name="Shiwa Y."/>
            <person name="Matsutani M."/>
            <person name="Fujita N."/>
            <person name="Sugita T."/>
            <person name="Iwasaki W."/>
            <person name="Tanaka N."/>
            <person name="Takashima M."/>
        </authorList>
    </citation>
    <scope>NUCLEOTIDE SEQUENCE</scope>
    <source>
        <strain evidence="6">HIS016</strain>
    </source>
</reference>
<comment type="similarity">
    <text evidence="2">Belongs to the FUN14 family.</text>
</comment>
<keyword evidence="3" id="KW-0812">Transmembrane</keyword>
<reference evidence="6" key="2">
    <citation type="submission" date="2023-06" db="EMBL/GenBank/DDBJ databases">
        <authorList>
            <person name="Kobayashi Y."/>
            <person name="Kayamori A."/>
            <person name="Aoki K."/>
            <person name="Shiwa Y."/>
            <person name="Fujita N."/>
            <person name="Sugita T."/>
            <person name="Iwasaki W."/>
            <person name="Tanaka N."/>
            <person name="Takashima M."/>
        </authorList>
    </citation>
    <scope>NUCLEOTIDE SEQUENCE</scope>
    <source>
        <strain evidence="6">HIS016</strain>
    </source>
</reference>
<keyword evidence="5" id="KW-0472">Membrane</keyword>
<comment type="caution">
    <text evidence="6">The sequence shown here is derived from an EMBL/GenBank/DDBJ whole genome shotgun (WGS) entry which is preliminary data.</text>
</comment>
<gene>
    <name evidence="6" type="primary">PPM1</name>
    <name evidence="6" type="ORF">CspeluHIS016_0701230</name>
</gene>
<sequence length="220" mass="23966">MSLRPGLIPQLARFARPTVQKRAFHLLHETRAARPSNPFKRVHDARAVTRAAPVRKNNSTLLYSIGLGLAGFALTTRTVRCEAANTQPARVGEAQQAKSSIINDDDQPVESIVSLPSLTFGALTGICAGVFVKKGFKFVAFLLGGLYVILQYLQSKRYVTVDWDAVSKSYDGKFTTTNEKGDVVYPTAQGVLSAVIDFLTSNFQQRASFIAGFLLGLRVG</sequence>
<dbReference type="InterPro" id="IPR007014">
    <property type="entry name" value="FUN14"/>
</dbReference>
<proteinExistence type="inferred from homology"/>
<dbReference type="Pfam" id="PF04930">
    <property type="entry name" value="FUN14"/>
    <property type="match status" value="1"/>
</dbReference>
<organism evidence="6 7">
    <name type="scientific">Cutaneotrichosporon spelunceum</name>
    <dbReference type="NCBI Taxonomy" id="1672016"/>
    <lineage>
        <taxon>Eukaryota</taxon>
        <taxon>Fungi</taxon>
        <taxon>Dikarya</taxon>
        <taxon>Basidiomycota</taxon>
        <taxon>Agaricomycotina</taxon>
        <taxon>Tremellomycetes</taxon>
        <taxon>Trichosporonales</taxon>
        <taxon>Trichosporonaceae</taxon>
        <taxon>Cutaneotrichosporon</taxon>
    </lineage>
</organism>
<keyword evidence="4" id="KW-1133">Transmembrane helix</keyword>
<name>A0AAD3YEF7_9TREE</name>
<dbReference type="Proteomes" id="UP001222932">
    <property type="component" value="Unassembled WGS sequence"/>
</dbReference>
<evidence type="ECO:0000256" key="2">
    <source>
        <dbReference type="ARBA" id="ARBA00009160"/>
    </source>
</evidence>
<evidence type="ECO:0000256" key="5">
    <source>
        <dbReference type="ARBA" id="ARBA00023136"/>
    </source>
</evidence>
<evidence type="ECO:0000256" key="4">
    <source>
        <dbReference type="ARBA" id="ARBA00022989"/>
    </source>
</evidence>
<comment type="subcellular location">
    <subcellularLocation>
        <location evidence="1">Membrane</location>
    </subcellularLocation>
</comment>
<evidence type="ECO:0000256" key="3">
    <source>
        <dbReference type="ARBA" id="ARBA00022692"/>
    </source>
</evidence>
<accession>A0AAD3YEF7</accession>
<dbReference type="PANTHER" id="PTHR21346:SF10">
    <property type="entry name" value="TRANSMEMBRANE PROTEIN"/>
    <property type="match status" value="1"/>
</dbReference>
<evidence type="ECO:0008006" key="8">
    <source>
        <dbReference type="Google" id="ProtNLM"/>
    </source>
</evidence>
<dbReference type="GO" id="GO:0016020">
    <property type="term" value="C:membrane"/>
    <property type="evidence" value="ECO:0007669"/>
    <property type="project" value="UniProtKB-SubCell"/>
</dbReference>
<keyword evidence="7" id="KW-1185">Reference proteome</keyword>
<evidence type="ECO:0000256" key="1">
    <source>
        <dbReference type="ARBA" id="ARBA00004370"/>
    </source>
</evidence>
<evidence type="ECO:0000313" key="6">
    <source>
        <dbReference type="EMBL" id="GMK59108.1"/>
    </source>
</evidence>
<protein>
    <recommendedName>
        <fullName evidence="8">FUN14-domain-containing protein</fullName>
    </recommendedName>
</protein>
<dbReference type="PANTHER" id="PTHR21346">
    <property type="entry name" value="FUN14 DOMAIN CONTAINING"/>
    <property type="match status" value="1"/>
</dbReference>
<evidence type="ECO:0000313" key="7">
    <source>
        <dbReference type="Proteomes" id="UP001222932"/>
    </source>
</evidence>